<comment type="caution">
    <text evidence="2">The sequence shown here is derived from an EMBL/GenBank/DDBJ whole genome shotgun (WGS) entry which is preliminary data.</text>
</comment>
<protein>
    <recommendedName>
        <fullName evidence="1">DUF4817 domain-containing protein</fullName>
    </recommendedName>
</protein>
<dbReference type="EMBL" id="JAJSOF020000011">
    <property type="protein sequence ID" value="KAJ4444399.1"/>
    <property type="molecule type" value="Genomic_DNA"/>
</dbReference>
<evidence type="ECO:0000313" key="2">
    <source>
        <dbReference type="EMBL" id="KAJ4444399.1"/>
    </source>
</evidence>
<reference evidence="2 3" key="1">
    <citation type="journal article" date="2022" name="Allergy">
        <title>Genome assembly and annotation of Periplaneta americana reveal a comprehensive cockroach allergen profile.</title>
        <authorList>
            <person name="Wang L."/>
            <person name="Xiong Q."/>
            <person name="Saelim N."/>
            <person name="Wang L."/>
            <person name="Nong W."/>
            <person name="Wan A.T."/>
            <person name="Shi M."/>
            <person name="Liu X."/>
            <person name="Cao Q."/>
            <person name="Hui J.H.L."/>
            <person name="Sookrung N."/>
            <person name="Leung T.F."/>
            <person name="Tungtrongchitr A."/>
            <person name="Tsui S.K.W."/>
        </authorList>
    </citation>
    <scope>NUCLEOTIDE SEQUENCE [LARGE SCALE GENOMIC DNA]</scope>
    <source>
        <strain evidence="2">PWHHKU_190912</strain>
    </source>
</reference>
<dbReference type="Proteomes" id="UP001148838">
    <property type="component" value="Unassembled WGS sequence"/>
</dbReference>
<feature type="domain" description="DUF4817" evidence="1">
    <location>
        <begin position="267"/>
        <end position="315"/>
    </location>
</feature>
<proteinExistence type="predicted"/>
<accession>A0ABQ8TCY4</accession>
<name>A0ABQ8TCY4_PERAM</name>
<keyword evidence="3" id="KW-1185">Reference proteome</keyword>
<organism evidence="2 3">
    <name type="scientific">Periplaneta americana</name>
    <name type="common">American cockroach</name>
    <name type="synonym">Blatta americana</name>
    <dbReference type="NCBI Taxonomy" id="6978"/>
    <lineage>
        <taxon>Eukaryota</taxon>
        <taxon>Metazoa</taxon>
        <taxon>Ecdysozoa</taxon>
        <taxon>Arthropoda</taxon>
        <taxon>Hexapoda</taxon>
        <taxon>Insecta</taxon>
        <taxon>Pterygota</taxon>
        <taxon>Neoptera</taxon>
        <taxon>Polyneoptera</taxon>
        <taxon>Dictyoptera</taxon>
        <taxon>Blattodea</taxon>
        <taxon>Blattoidea</taxon>
        <taxon>Blattidae</taxon>
        <taxon>Blattinae</taxon>
        <taxon>Periplaneta</taxon>
    </lineage>
</organism>
<evidence type="ECO:0000259" key="1">
    <source>
        <dbReference type="Pfam" id="PF16087"/>
    </source>
</evidence>
<dbReference type="PANTHER" id="PTHR47326">
    <property type="entry name" value="TRANSPOSABLE ELEMENT TC3 TRANSPOSASE-LIKE PROTEIN"/>
    <property type="match status" value="1"/>
</dbReference>
<evidence type="ECO:0000313" key="3">
    <source>
        <dbReference type="Proteomes" id="UP001148838"/>
    </source>
</evidence>
<dbReference type="InterPro" id="IPR032135">
    <property type="entry name" value="DUF4817"/>
</dbReference>
<gene>
    <name evidence="2" type="ORF">ANN_06191</name>
</gene>
<dbReference type="Pfam" id="PF16087">
    <property type="entry name" value="DUF4817"/>
    <property type="match status" value="1"/>
</dbReference>
<dbReference type="PANTHER" id="PTHR47326:SF1">
    <property type="entry name" value="HTH PSQ-TYPE DOMAIN-CONTAINING PROTEIN"/>
    <property type="match status" value="1"/>
</dbReference>
<sequence length="391" mass="44319">MRVDKRINESEHVVGEIKAGKKGVLNGKQDSASIGEKGSAESVSAVSGEIVMEKISNNVEENINKDRIMVEVISAEFIEQESWKVVMDEMRKKMDNLITLQAALRSCWLSQPISMDCIQVMVDSFCNGTRGRPSRGGLPPLTVKGAFGAFRSRSGTWTLLAQTLNLETRTSQYEADRRSGSYTRVLGRRDYRDEGLKTKERERGSPVKEHRQVVFYISEMSPGSSTESYPAFAHIGLRENPGKNLNQISFSLFSNSLVAVVKMVTDQQKAFCVLEYQSTQSIITVQRAFRRQYKGDPPTHQSILLWYRQLKDKGCLCKGKSSGRSGVSAEKVERIREAFARSPQKSTRRASRELDIPHATVWKILRKRLRQKAYRVQMLQHLRPNDLVVRN</sequence>